<evidence type="ECO:0000256" key="1">
    <source>
        <dbReference type="PIRSR" id="PIRSR605511-1"/>
    </source>
</evidence>
<dbReference type="EMBL" id="FNBW01000019">
    <property type="protein sequence ID" value="SDG50382.1"/>
    <property type="molecule type" value="Genomic_DNA"/>
</dbReference>
<dbReference type="Proteomes" id="UP000198615">
    <property type="component" value="Unassembled WGS sequence"/>
</dbReference>
<feature type="active site" description="Proton donor/acceptor" evidence="1">
    <location>
        <position position="226"/>
    </location>
</feature>
<name>A0A8G2BM66_9PROT</name>
<evidence type="ECO:0000259" key="3">
    <source>
        <dbReference type="Pfam" id="PF08450"/>
    </source>
</evidence>
<dbReference type="InterPro" id="IPR005511">
    <property type="entry name" value="SMP-30"/>
</dbReference>
<comment type="cofactor">
    <cofactor evidence="2">
        <name>Zn(2+)</name>
        <dbReference type="ChEBI" id="CHEBI:29105"/>
    </cofactor>
    <text evidence="2">Binds 1 divalent metal cation per subunit.</text>
</comment>
<comment type="caution">
    <text evidence="4">The sequence shown here is derived from an EMBL/GenBank/DDBJ whole genome shotgun (WGS) entry which is preliminary data.</text>
</comment>
<dbReference type="SUPFAM" id="SSF63829">
    <property type="entry name" value="Calcium-dependent phosphotriesterase"/>
    <property type="match status" value="1"/>
</dbReference>
<evidence type="ECO:0000313" key="4">
    <source>
        <dbReference type="EMBL" id="SDG50382.1"/>
    </source>
</evidence>
<feature type="binding site" evidence="2">
    <location>
        <position position="226"/>
    </location>
    <ligand>
        <name>a divalent metal cation</name>
        <dbReference type="ChEBI" id="CHEBI:60240"/>
    </ligand>
</feature>
<dbReference type="OrthoDB" id="241638at2"/>
<keyword evidence="2" id="KW-0479">Metal-binding</keyword>
<feature type="binding site" evidence="2">
    <location>
        <position position="131"/>
    </location>
    <ligand>
        <name>substrate</name>
    </ligand>
</feature>
<protein>
    <submittedName>
        <fullName evidence="4">Gluconolactonase</fullName>
    </submittedName>
</protein>
<feature type="binding site" evidence="2">
    <location>
        <position position="178"/>
    </location>
    <ligand>
        <name>a divalent metal cation</name>
        <dbReference type="ChEBI" id="CHEBI:60240"/>
    </ligand>
</feature>
<dbReference type="InterPro" id="IPR011042">
    <property type="entry name" value="6-blade_b-propeller_TolB-like"/>
</dbReference>
<dbReference type="RefSeq" id="WP_028795098.1">
    <property type="nucleotide sequence ID" value="NZ_FNBW01000019.1"/>
</dbReference>
<evidence type="ECO:0000256" key="2">
    <source>
        <dbReference type="PIRSR" id="PIRSR605511-2"/>
    </source>
</evidence>
<dbReference type="AlphaFoldDB" id="A0A8G2BM66"/>
<dbReference type="PANTHER" id="PTHR47572">
    <property type="entry name" value="LIPOPROTEIN-RELATED"/>
    <property type="match status" value="1"/>
</dbReference>
<feature type="binding site" evidence="2">
    <location>
        <position position="45"/>
    </location>
    <ligand>
        <name>a divalent metal cation</name>
        <dbReference type="ChEBI" id="CHEBI:60240"/>
    </ligand>
</feature>
<dbReference type="InterPro" id="IPR051262">
    <property type="entry name" value="SMP-30/CGR1_Lactonase"/>
</dbReference>
<gene>
    <name evidence="4" type="ORF">SAMN05660686_04639</name>
</gene>
<dbReference type="InterPro" id="IPR013658">
    <property type="entry name" value="SGL"/>
</dbReference>
<dbReference type="PANTHER" id="PTHR47572:SF5">
    <property type="entry name" value="BLR2277 PROTEIN"/>
    <property type="match status" value="1"/>
</dbReference>
<proteinExistence type="predicted"/>
<feature type="domain" description="SMP-30/Gluconolactonase/LRE-like region" evidence="3">
    <location>
        <begin position="45"/>
        <end position="284"/>
    </location>
</feature>
<dbReference type="Gene3D" id="2.120.10.30">
    <property type="entry name" value="TolB, C-terminal domain"/>
    <property type="match status" value="1"/>
</dbReference>
<sequence length="306" mass="33104">MSLFAPPVDIDARLFARFPDRLRKDTGSSWAKGNRPGMATECFLEGPSFDRDGNLWLVDIPNGRILRLSADGKDWDVVTEYDGWPNGLKFHADGRAFIADYRKGVLALDPTTGVIETVVGDRYSEGLIGVNDLHFAANGDLYFTDQGQTGLHDPRGRVFRLTAGGRLDKLLDNAPSPNGLVLTPQENWLYVAMTRANAIWRLPFMPDGHVSKVGQFIQLSGGHGPDGLAIDETGGLVVAHFGLGSVWHFSPLGEPLHRIRSPLGLGTTNIAFGGPDRRTLFITESESGSILAADLPVAGAPIYGLS</sequence>
<reference evidence="4 5" key="1">
    <citation type="submission" date="2016-10" db="EMBL/GenBank/DDBJ databases">
        <authorList>
            <person name="Varghese N."/>
            <person name="Submissions S."/>
        </authorList>
    </citation>
    <scope>NUCLEOTIDE SEQUENCE [LARGE SCALE GENOMIC DNA]</scope>
    <source>
        <strain evidence="4 5">DSM 18839</strain>
    </source>
</reference>
<dbReference type="Pfam" id="PF08450">
    <property type="entry name" value="SGL"/>
    <property type="match status" value="1"/>
</dbReference>
<dbReference type="GO" id="GO:0046872">
    <property type="term" value="F:metal ion binding"/>
    <property type="evidence" value="ECO:0007669"/>
    <property type="project" value="UniProtKB-KW"/>
</dbReference>
<keyword evidence="2" id="KW-0862">Zinc</keyword>
<organism evidence="4 5">
    <name type="scientific">Thalassobaculum litoreum DSM 18839</name>
    <dbReference type="NCBI Taxonomy" id="1123362"/>
    <lineage>
        <taxon>Bacteria</taxon>
        <taxon>Pseudomonadati</taxon>
        <taxon>Pseudomonadota</taxon>
        <taxon>Alphaproteobacteria</taxon>
        <taxon>Rhodospirillales</taxon>
        <taxon>Thalassobaculaceae</taxon>
        <taxon>Thalassobaculum</taxon>
    </lineage>
</organism>
<accession>A0A8G2BM66</accession>
<dbReference type="PRINTS" id="PR01790">
    <property type="entry name" value="SMP30FAMILY"/>
</dbReference>
<keyword evidence="5" id="KW-1185">Reference proteome</keyword>
<evidence type="ECO:0000313" key="5">
    <source>
        <dbReference type="Proteomes" id="UP000198615"/>
    </source>
</evidence>